<comment type="caution">
    <text evidence="12">The sequence shown here is derived from an EMBL/GenBank/DDBJ whole genome shotgun (WGS) entry which is preliminary data.</text>
</comment>
<feature type="region of interest" description="Disordered" evidence="9">
    <location>
        <begin position="525"/>
        <end position="554"/>
    </location>
</feature>
<dbReference type="Pfam" id="PF00230">
    <property type="entry name" value="MIP"/>
    <property type="match status" value="1"/>
</dbReference>
<dbReference type="GO" id="GO:0015254">
    <property type="term" value="F:glycerol channel activity"/>
    <property type="evidence" value="ECO:0007669"/>
    <property type="project" value="TreeGrafter"/>
</dbReference>
<keyword evidence="7 10" id="KW-0472">Membrane</keyword>
<protein>
    <recommendedName>
        <fullName evidence="14">Aquaporin</fullName>
    </recommendedName>
</protein>
<evidence type="ECO:0000256" key="8">
    <source>
        <dbReference type="ARBA" id="ARBA00034651"/>
    </source>
</evidence>
<keyword evidence="6 10" id="KW-1133">Transmembrane helix</keyword>
<keyword evidence="13" id="KW-1185">Reference proteome</keyword>
<dbReference type="EMBL" id="SEOQ01000308">
    <property type="protein sequence ID" value="TFY65783.1"/>
    <property type="molecule type" value="Genomic_DNA"/>
</dbReference>
<evidence type="ECO:0008006" key="14">
    <source>
        <dbReference type="Google" id="ProtNLM"/>
    </source>
</evidence>
<evidence type="ECO:0000256" key="7">
    <source>
        <dbReference type="ARBA" id="ARBA00023136"/>
    </source>
</evidence>
<organism evidence="12 13">
    <name type="scientific">Dentipellis fragilis</name>
    <dbReference type="NCBI Taxonomy" id="205917"/>
    <lineage>
        <taxon>Eukaryota</taxon>
        <taxon>Fungi</taxon>
        <taxon>Dikarya</taxon>
        <taxon>Basidiomycota</taxon>
        <taxon>Agaricomycotina</taxon>
        <taxon>Agaricomycetes</taxon>
        <taxon>Russulales</taxon>
        <taxon>Hericiaceae</taxon>
        <taxon>Dentipellis</taxon>
    </lineage>
</organism>
<gene>
    <name evidence="12" type="ORF">EVG20_g5305</name>
</gene>
<dbReference type="GO" id="GO:0005886">
    <property type="term" value="C:plasma membrane"/>
    <property type="evidence" value="ECO:0007669"/>
    <property type="project" value="TreeGrafter"/>
</dbReference>
<dbReference type="PANTHER" id="PTHR43829">
    <property type="entry name" value="AQUAPORIN OR AQUAGLYCEROPORIN RELATED"/>
    <property type="match status" value="1"/>
</dbReference>
<dbReference type="OrthoDB" id="3222at2759"/>
<feature type="transmembrane region" description="Helical" evidence="10">
    <location>
        <begin position="407"/>
        <end position="424"/>
    </location>
</feature>
<comment type="similarity">
    <text evidence="2">Belongs to the MIP/aquaporin (TC 1.A.8) family.</text>
</comment>
<evidence type="ECO:0000256" key="2">
    <source>
        <dbReference type="ARBA" id="ARBA00006175"/>
    </source>
</evidence>
<feature type="transmembrane region" description="Helical" evidence="10">
    <location>
        <begin position="488"/>
        <end position="513"/>
    </location>
</feature>
<comment type="subcellular location">
    <subcellularLocation>
        <location evidence="1">Membrane</location>
        <topology evidence="1">Multi-pass membrane protein</topology>
    </subcellularLocation>
</comment>
<dbReference type="NCBIfam" id="TIGR00861">
    <property type="entry name" value="MIP"/>
    <property type="match status" value="1"/>
</dbReference>
<evidence type="ECO:0000256" key="4">
    <source>
        <dbReference type="ARBA" id="ARBA00022692"/>
    </source>
</evidence>
<keyword evidence="11" id="KW-0732">Signal</keyword>
<keyword evidence="3" id="KW-0813">Transport</keyword>
<evidence type="ECO:0000256" key="3">
    <source>
        <dbReference type="ARBA" id="ARBA00022448"/>
    </source>
</evidence>
<proteinExistence type="inferred from homology"/>
<evidence type="ECO:0000256" key="6">
    <source>
        <dbReference type="ARBA" id="ARBA00022989"/>
    </source>
</evidence>
<accession>A0A4Y9YVT9</accession>
<feature type="chain" id="PRO_5021451374" description="Aquaporin" evidence="11">
    <location>
        <begin position="25"/>
        <end position="554"/>
    </location>
</feature>
<keyword evidence="5" id="KW-0677">Repeat</keyword>
<dbReference type="AlphaFoldDB" id="A0A4Y9YVT9"/>
<feature type="region of interest" description="Disordered" evidence="9">
    <location>
        <begin position="212"/>
        <end position="234"/>
    </location>
</feature>
<dbReference type="PRINTS" id="PR00783">
    <property type="entry name" value="MINTRINSICP"/>
</dbReference>
<reference evidence="12 13" key="1">
    <citation type="submission" date="2019-02" db="EMBL/GenBank/DDBJ databases">
        <title>Genome sequencing of the rare red list fungi Dentipellis fragilis.</title>
        <authorList>
            <person name="Buettner E."/>
            <person name="Kellner H."/>
        </authorList>
    </citation>
    <scope>NUCLEOTIDE SEQUENCE [LARGE SCALE GENOMIC DNA]</scope>
    <source>
        <strain evidence="12 13">DSM 105465</strain>
    </source>
</reference>
<dbReference type="InterPro" id="IPR000425">
    <property type="entry name" value="MIP"/>
</dbReference>
<feature type="transmembrane region" description="Helical" evidence="10">
    <location>
        <begin position="436"/>
        <end position="458"/>
    </location>
</feature>
<evidence type="ECO:0000256" key="11">
    <source>
        <dbReference type="SAM" id="SignalP"/>
    </source>
</evidence>
<evidence type="ECO:0000313" key="12">
    <source>
        <dbReference type="EMBL" id="TFY65783.1"/>
    </source>
</evidence>
<evidence type="ECO:0000313" key="13">
    <source>
        <dbReference type="Proteomes" id="UP000298327"/>
    </source>
</evidence>
<keyword evidence="4 10" id="KW-0812">Transmembrane</keyword>
<comment type="catalytic activity">
    <reaction evidence="8">
        <text>H2O(in) = H2O(out)</text>
        <dbReference type="Rhea" id="RHEA:29667"/>
        <dbReference type="ChEBI" id="CHEBI:15377"/>
    </reaction>
</comment>
<name>A0A4Y9YVT9_9AGAM</name>
<dbReference type="GO" id="GO:0015250">
    <property type="term" value="F:water channel activity"/>
    <property type="evidence" value="ECO:0007669"/>
    <property type="project" value="TreeGrafter"/>
</dbReference>
<evidence type="ECO:0000256" key="5">
    <source>
        <dbReference type="ARBA" id="ARBA00022737"/>
    </source>
</evidence>
<evidence type="ECO:0000256" key="1">
    <source>
        <dbReference type="ARBA" id="ARBA00004141"/>
    </source>
</evidence>
<feature type="transmembrane region" description="Helical" evidence="10">
    <location>
        <begin position="352"/>
        <end position="373"/>
    </location>
</feature>
<feature type="signal peptide" evidence="11">
    <location>
        <begin position="1"/>
        <end position="24"/>
    </location>
</feature>
<dbReference type="Gene3D" id="1.20.1080.10">
    <property type="entry name" value="Glycerol uptake facilitator protein"/>
    <property type="match status" value="1"/>
</dbReference>
<dbReference type="FunFam" id="1.20.1080.10:FF:000027">
    <property type="entry name" value="MIP aquaporin"/>
    <property type="match status" value="1"/>
</dbReference>
<dbReference type="Proteomes" id="UP000298327">
    <property type="component" value="Unassembled WGS sequence"/>
</dbReference>
<evidence type="ECO:0000256" key="9">
    <source>
        <dbReference type="SAM" id="MobiDB-lite"/>
    </source>
</evidence>
<dbReference type="InterPro" id="IPR050363">
    <property type="entry name" value="MIP/Aquaporin"/>
</dbReference>
<dbReference type="STRING" id="205917.A0A4Y9YVT9"/>
<dbReference type="PANTHER" id="PTHR43829:SF9">
    <property type="entry name" value="AQUAPORIN-9"/>
    <property type="match status" value="1"/>
</dbReference>
<dbReference type="InterPro" id="IPR023271">
    <property type="entry name" value="Aquaporin-like"/>
</dbReference>
<evidence type="ECO:0000256" key="10">
    <source>
        <dbReference type="SAM" id="Phobius"/>
    </source>
</evidence>
<sequence>MSPLAKSLPSDIFFLLSALQLKSAAQFKTRCLNSSPVTELARQEIPVIRWKRMRNESLLHYYLCDLDGDPGNHAKLRTVRDASRGAERIRLRSLEKVATAGWRPPGRFLLVEADSTRLTPSDSSRSCSVVGINLSLLSIQRDTAFQASRDTYGSPPGWPHHAAHSRPDAIANGSYPLGCRSLANFATGHILRPFRARSTLRFSGIMSYPPDSKALHRHSGTASNSSTKKGDNMHIEDAESPAEYEAKHAYYSRYPNSWSRIREMLREPAAEMLGTMILILFGNGVDCQVVLSANTGVSPTPKGDYLSLNFGWAVGAACGVWVSGGVTGGHINPVVTLCLAVFRDFPWWKVPIYIMAQIIGAWIGAMLTYANYFHAINIVENGERTVPGTASLFATYSLAYMPAANSFFDEFIGALALILVVFAVTDRRNGPPPPGLVPLVIFILILGIGAAFGMQTGYAVNPARDLGPRIMTAMMGYGKEVFTFRRQYWLWCPILGSVAGGLVGAFVYDALIFTGDESILNRPNAAARKHHAQARHEERQRPPAGNYEPDNDIV</sequence>
<dbReference type="SUPFAM" id="SSF81338">
    <property type="entry name" value="Aquaporin-like"/>
    <property type="match status" value="1"/>
</dbReference>
<dbReference type="CDD" id="cd00333">
    <property type="entry name" value="MIP"/>
    <property type="match status" value="1"/>
</dbReference>